<keyword evidence="1" id="KW-0805">Transcription regulation</keyword>
<dbReference type="InterPro" id="IPR009057">
    <property type="entry name" value="Homeodomain-like_sf"/>
</dbReference>
<dbReference type="Pfam" id="PF16925">
    <property type="entry name" value="TetR_C_13"/>
    <property type="match status" value="1"/>
</dbReference>
<proteinExistence type="predicted"/>
<comment type="caution">
    <text evidence="6">The sequence shown here is derived from an EMBL/GenBank/DDBJ whole genome shotgun (WGS) entry which is preliminary data.</text>
</comment>
<name>A0A9X2G5N4_9MICO</name>
<dbReference type="PRINTS" id="PR00455">
    <property type="entry name" value="HTHTETR"/>
</dbReference>
<feature type="domain" description="HTH tetR-type" evidence="5">
    <location>
        <begin position="14"/>
        <end position="74"/>
    </location>
</feature>
<evidence type="ECO:0000313" key="6">
    <source>
        <dbReference type="EMBL" id="MCP2267254.1"/>
    </source>
</evidence>
<dbReference type="AlphaFoldDB" id="A0A9X2G5N4"/>
<dbReference type="PANTHER" id="PTHR47506:SF1">
    <property type="entry name" value="HTH-TYPE TRANSCRIPTIONAL REGULATOR YJDC"/>
    <property type="match status" value="1"/>
</dbReference>
<dbReference type="InterPro" id="IPR036271">
    <property type="entry name" value="Tet_transcr_reg_TetR-rel_C_sf"/>
</dbReference>
<dbReference type="Gene3D" id="1.10.10.60">
    <property type="entry name" value="Homeodomain-like"/>
    <property type="match status" value="1"/>
</dbReference>
<dbReference type="Pfam" id="PF00440">
    <property type="entry name" value="TetR_N"/>
    <property type="match status" value="1"/>
</dbReference>
<dbReference type="SUPFAM" id="SSF46689">
    <property type="entry name" value="Homeodomain-like"/>
    <property type="match status" value="1"/>
</dbReference>
<evidence type="ECO:0000256" key="2">
    <source>
        <dbReference type="ARBA" id="ARBA00023125"/>
    </source>
</evidence>
<dbReference type="RefSeq" id="WP_253839651.1">
    <property type="nucleotide sequence ID" value="NZ_JAMTCS010000016.1"/>
</dbReference>
<dbReference type="SUPFAM" id="SSF48498">
    <property type="entry name" value="Tetracyclin repressor-like, C-terminal domain"/>
    <property type="match status" value="1"/>
</dbReference>
<evidence type="ECO:0000259" key="5">
    <source>
        <dbReference type="PROSITE" id="PS50977"/>
    </source>
</evidence>
<dbReference type="Proteomes" id="UP001139493">
    <property type="component" value="Unassembled WGS sequence"/>
</dbReference>
<dbReference type="PROSITE" id="PS50977">
    <property type="entry name" value="HTH_TETR_2"/>
    <property type="match status" value="1"/>
</dbReference>
<accession>A0A9X2G5N4</accession>
<dbReference type="InterPro" id="IPR001647">
    <property type="entry name" value="HTH_TetR"/>
</dbReference>
<protein>
    <submittedName>
        <fullName evidence="6">Transcriptional regulator, TetR family</fullName>
    </submittedName>
</protein>
<gene>
    <name evidence="6" type="ORF">APR03_004626</name>
</gene>
<reference evidence="6" key="1">
    <citation type="submission" date="2022-06" db="EMBL/GenBank/DDBJ databases">
        <title>Genomic Encyclopedia of Archaeal and Bacterial Type Strains, Phase II (KMG-II): from individual species to whole genera.</title>
        <authorList>
            <person name="Goeker M."/>
        </authorList>
    </citation>
    <scope>NUCLEOTIDE SEQUENCE</scope>
    <source>
        <strain evidence="6">DSM 26652</strain>
    </source>
</reference>
<dbReference type="Gene3D" id="1.10.357.10">
    <property type="entry name" value="Tetracycline Repressor, domain 2"/>
    <property type="match status" value="1"/>
</dbReference>
<evidence type="ECO:0000256" key="4">
    <source>
        <dbReference type="PROSITE-ProRule" id="PRU00335"/>
    </source>
</evidence>
<dbReference type="InterPro" id="IPR011075">
    <property type="entry name" value="TetR_C"/>
</dbReference>
<keyword evidence="3" id="KW-0804">Transcription</keyword>
<keyword evidence="7" id="KW-1185">Reference proteome</keyword>
<organism evidence="6 7">
    <name type="scientific">Promicromonospora thailandica</name>
    <dbReference type="NCBI Taxonomy" id="765201"/>
    <lineage>
        <taxon>Bacteria</taxon>
        <taxon>Bacillati</taxon>
        <taxon>Actinomycetota</taxon>
        <taxon>Actinomycetes</taxon>
        <taxon>Micrococcales</taxon>
        <taxon>Promicromonosporaceae</taxon>
        <taxon>Promicromonospora</taxon>
    </lineage>
</organism>
<evidence type="ECO:0000313" key="7">
    <source>
        <dbReference type="Proteomes" id="UP001139493"/>
    </source>
</evidence>
<dbReference type="GO" id="GO:0003677">
    <property type="term" value="F:DNA binding"/>
    <property type="evidence" value="ECO:0007669"/>
    <property type="project" value="UniProtKB-UniRule"/>
</dbReference>
<evidence type="ECO:0000256" key="1">
    <source>
        <dbReference type="ARBA" id="ARBA00023015"/>
    </source>
</evidence>
<keyword evidence="2 4" id="KW-0238">DNA-binding</keyword>
<dbReference type="EMBL" id="JAMTCS010000016">
    <property type="protein sequence ID" value="MCP2267254.1"/>
    <property type="molecule type" value="Genomic_DNA"/>
</dbReference>
<sequence length="204" mass="21184">MTETVERRLTPKGEATRNRILDAAIGLIAAHGVAGTSTEQVRQAAGVSGSQLYHYFTTKQALIRAVITRQADAGPGAPAPGALDSLDALQAWADAAVERQEGTGGRCDLSTLAAELSTGDASSRGEISAGYLRWQGVLLEGLGAMRDRGVLRPDADLDELAHALLTALQGGSLLAQTLGSAEPMRASMRSALAYVRSFAAEPGV</sequence>
<dbReference type="PANTHER" id="PTHR47506">
    <property type="entry name" value="TRANSCRIPTIONAL REGULATORY PROTEIN"/>
    <property type="match status" value="1"/>
</dbReference>
<evidence type="ECO:0000256" key="3">
    <source>
        <dbReference type="ARBA" id="ARBA00023163"/>
    </source>
</evidence>
<feature type="DNA-binding region" description="H-T-H motif" evidence="4">
    <location>
        <begin position="37"/>
        <end position="56"/>
    </location>
</feature>